<comment type="similarity">
    <text evidence="2">Belongs to the NGG1 family.</text>
</comment>
<comment type="caution">
    <text evidence="7">The sequence shown here is derived from an EMBL/GenBank/DDBJ whole genome shotgun (WGS) entry which is preliminary data.</text>
</comment>
<keyword evidence="5" id="KW-0539">Nucleus</keyword>
<keyword evidence="3" id="KW-0805">Transcription regulation</keyword>
<dbReference type="GO" id="GO:0003713">
    <property type="term" value="F:transcription coactivator activity"/>
    <property type="evidence" value="ECO:0007669"/>
    <property type="project" value="TreeGrafter"/>
</dbReference>
<dbReference type="AlphaFoldDB" id="A0A015K127"/>
<organism evidence="7 8">
    <name type="scientific">Rhizophagus irregularis (strain DAOM 197198w)</name>
    <name type="common">Glomus intraradices</name>
    <dbReference type="NCBI Taxonomy" id="1432141"/>
    <lineage>
        <taxon>Eukaryota</taxon>
        <taxon>Fungi</taxon>
        <taxon>Fungi incertae sedis</taxon>
        <taxon>Mucoromycota</taxon>
        <taxon>Glomeromycotina</taxon>
        <taxon>Glomeromycetes</taxon>
        <taxon>Glomerales</taxon>
        <taxon>Glomeraceae</taxon>
        <taxon>Rhizophagus</taxon>
    </lineage>
</organism>
<evidence type="ECO:0000256" key="4">
    <source>
        <dbReference type="ARBA" id="ARBA00023163"/>
    </source>
</evidence>
<dbReference type="Proteomes" id="UP000022910">
    <property type="component" value="Unassembled WGS sequence"/>
</dbReference>
<gene>
    <name evidence="7" type="ORF">RirG_174310</name>
</gene>
<dbReference type="Pfam" id="PF10198">
    <property type="entry name" value="Ada3"/>
    <property type="match status" value="1"/>
</dbReference>
<dbReference type="PANTHER" id="PTHR13556">
    <property type="entry name" value="TRANSCRIPTIONAL ADAPTER 3-RELATED"/>
    <property type="match status" value="1"/>
</dbReference>
<protein>
    <submittedName>
        <fullName evidence="7">Ngg1p</fullName>
    </submittedName>
</protein>
<evidence type="ECO:0000256" key="6">
    <source>
        <dbReference type="SAM" id="MobiDB-lite"/>
    </source>
</evidence>
<evidence type="ECO:0000256" key="2">
    <source>
        <dbReference type="ARBA" id="ARBA00005330"/>
    </source>
</evidence>
<accession>A0A015K127</accession>
<dbReference type="OrthoDB" id="1232at2759"/>
<feature type="region of interest" description="Disordered" evidence="6">
    <location>
        <begin position="310"/>
        <end position="341"/>
    </location>
</feature>
<evidence type="ECO:0000313" key="7">
    <source>
        <dbReference type="EMBL" id="EXX61084.1"/>
    </source>
</evidence>
<dbReference type="HOGENOM" id="CLU_503571_0_0_1"/>
<dbReference type="GO" id="GO:0005634">
    <property type="term" value="C:nucleus"/>
    <property type="evidence" value="ECO:0007669"/>
    <property type="project" value="UniProtKB-SubCell"/>
</dbReference>
<reference evidence="7 8" key="1">
    <citation type="submission" date="2014-02" db="EMBL/GenBank/DDBJ databases">
        <title>Single nucleus genome sequencing reveals high similarity among nuclei of an endomycorrhizal fungus.</title>
        <authorList>
            <person name="Lin K."/>
            <person name="Geurts R."/>
            <person name="Zhang Z."/>
            <person name="Limpens E."/>
            <person name="Saunders D.G."/>
            <person name="Mu D."/>
            <person name="Pang E."/>
            <person name="Cao H."/>
            <person name="Cha H."/>
            <person name="Lin T."/>
            <person name="Zhou Q."/>
            <person name="Shang Y."/>
            <person name="Li Y."/>
            <person name="Ivanov S."/>
            <person name="Sharma T."/>
            <person name="Velzen R.V."/>
            <person name="Ruijter N.D."/>
            <person name="Aanen D.K."/>
            <person name="Win J."/>
            <person name="Kamoun S."/>
            <person name="Bisseling T."/>
            <person name="Huang S."/>
        </authorList>
    </citation>
    <scope>NUCLEOTIDE SEQUENCE [LARGE SCALE GENOMIC DNA]</scope>
    <source>
        <strain evidence="8">DAOM197198w</strain>
    </source>
</reference>
<feature type="compositionally biased region" description="Basic residues" evidence="6">
    <location>
        <begin position="138"/>
        <end position="150"/>
    </location>
</feature>
<feature type="compositionally biased region" description="Basic and acidic residues" evidence="6">
    <location>
        <begin position="165"/>
        <end position="175"/>
    </location>
</feature>
<proteinExistence type="inferred from homology"/>
<feature type="region of interest" description="Disordered" evidence="6">
    <location>
        <begin position="110"/>
        <end position="244"/>
    </location>
</feature>
<keyword evidence="8" id="KW-1185">Reference proteome</keyword>
<dbReference type="STRING" id="1432141.A0A015K127"/>
<evidence type="ECO:0000256" key="5">
    <source>
        <dbReference type="ARBA" id="ARBA00023242"/>
    </source>
</evidence>
<dbReference type="GO" id="GO:0006357">
    <property type="term" value="P:regulation of transcription by RNA polymerase II"/>
    <property type="evidence" value="ECO:0007669"/>
    <property type="project" value="TreeGrafter"/>
</dbReference>
<evidence type="ECO:0000256" key="3">
    <source>
        <dbReference type="ARBA" id="ARBA00023015"/>
    </source>
</evidence>
<dbReference type="InterPro" id="IPR019340">
    <property type="entry name" value="Histone_AcTrfase_su3"/>
</dbReference>
<dbReference type="GO" id="GO:0000124">
    <property type="term" value="C:SAGA complex"/>
    <property type="evidence" value="ECO:0007669"/>
    <property type="project" value="TreeGrafter"/>
</dbReference>
<comment type="subcellular location">
    <subcellularLocation>
        <location evidence="1">Nucleus</location>
    </subcellularLocation>
</comment>
<feature type="compositionally biased region" description="Polar residues" evidence="6">
    <location>
        <begin position="209"/>
        <end position="228"/>
    </location>
</feature>
<keyword evidence="4" id="KW-0804">Transcription</keyword>
<feature type="compositionally biased region" description="Basic and acidic residues" evidence="6">
    <location>
        <begin position="318"/>
        <end position="341"/>
    </location>
</feature>
<evidence type="ECO:0000313" key="8">
    <source>
        <dbReference type="Proteomes" id="UP000022910"/>
    </source>
</evidence>
<dbReference type="EMBL" id="JEMT01025809">
    <property type="protein sequence ID" value="EXX61084.1"/>
    <property type="molecule type" value="Genomic_DNA"/>
</dbReference>
<sequence>MINGQKKFSTIRPIKKRDLKKLLHKNSSVSNHTNSSSSFASFGLSTNTRVDKSDLQNVKKELKAIGNKALDRKEEFERCIENLDERSSTISNSFGSVIHAGGVVARLGSPNLKRSASPTIPKVGSPHNNRIGSPNVHKNSKEKGSKKKGASIKVKTEDSDFDDLYDPRPQRKESSKTSSGTHRKKKILKRSTLSEDDSDFSDFEKVKGSRTSTPNRTAQNKTLKSGNAGSFKKRKRSTSEVTNAATDDTPVVKSNVAIKTFYDYVEPYVRDFKDEDVQFLEAKGDDITPYEIPKLGRHYVEVWAEEERNLLPQTPDELESRRDDHMDIDGPPKSHDGDDEQRSANFIVDRLLAAFLEYPEASNFINQPDESQVNGQNGHYERVEMDRDKSMDDRLKRELQALDLMDENDVQWDEREDDEISIKLRELQAKLREQSKRNNYRKQILIEKVKAQIGWQQYQSYLETLDTQIEEAYLARFPEKDKSKITKTKKNKKPTPLLSEVESLLDQRKKLVEGIGASFAPEEYSFTPGKLLFDKEALAKL</sequence>
<name>A0A015K127_RHIIW</name>
<evidence type="ECO:0000256" key="1">
    <source>
        <dbReference type="ARBA" id="ARBA00004123"/>
    </source>
</evidence>
<dbReference type="PANTHER" id="PTHR13556:SF2">
    <property type="entry name" value="TRANSCRIPTIONAL ADAPTER 3"/>
    <property type="match status" value="1"/>
</dbReference>